<dbReference type="SMART" id="SM00086">
    <property type="entry name" value="PAC"/>
    <property type="match status" value="3"/>
</dbReference>
<dbReference type="CDD" id="cd00130">
    <property type="entry name" value="PAS"/>
    <property type="match status" value="3"/>
</dbReference>
<keyword evidence="2" id="KW-0472">Membrane</keyword>
<feature type="chain" id="PRO_5017699994" evidence="3">
    <location>
        <begin position="22"/>
        <end position="621"/>
    </location>
</feature>
<evidence type="ECO:0000259" key="5">
    <source>
        <dbReference type="PROSITE" id="PS50113"/>
    </source>
</evidence>
<dbReference type="Pfam" id="PF13426">
    <property type="entry name" value="PAS_9"/>
    <property type="match status" value="1"/>
</dbReference>
<feature type="domain" description="PAS" evidence="4">
    <location>
        <begin position="220"/>
        <end position="278"/>
    </location>
</feature>
<feature type="domain" description="PAS" evidence="4">
    <location>
        <begin position="329"/>
        <end position="399"/>
    </location>
</feature>
<proteinExistence type="predicted"/>
<evidence type="ECO:0000259" key="6">
    <source>
        <dbReference type="PROSITE" id="PS50887"/>
    </source>
</evidence>
<dbReference type="NCBIfam" id="TIGR00254">
    <property type="entry name" value="GGDEF"/>
    <property type="match status" value="1"/>
</dbReference>
<dbReference type="SUPFAM" id="SSF55785">
    <property type="entry name" value="PYP-like sensor domain (PAS domain)"/>
    <property type="match status" value="3"/>
</dbReference>
<dbReference type="PROSITE" id="PS50112">
    <property type="entry name" value="PAS"/>
    <property type="match status" value="2"/>
</dbReference>
<gene>
    <name evidence="7" type="ORF">DZC52_02500</name>
</gene>
<dbReference type="FunFam" id="3.30.70.270:FF:000001">
    <property type="entry name" value="Diguanylate cyclase domain protein"/>
    <property type="match status" value="1"/>
</dbReference>
<reference evidence="7 8" key="1">
    <citation type="submission" date="2018-08" db="EMBL/GenBank/DDBJ databases">
        <title>Wenzhouxiangella salilacus sp. nov., a novel bacterium isolated from a saline lake in Xinjiang Province, China.</title>
        <authorList>
            <person name="Han S."/>
        </authorList>
    </citation>
    <scope>NUCLEOTIDE SEQUENCE [LARGE SCALE GENOMIC DNA]</scope>
    <source>
        <strain evidence="7 8">XDB06</strain>
    </source>
</reference>
<dbReference type="InterPro" id="IPR035965">
    <property type="entry name" value="PAS-like_dom_sf"/>
</dbReference>
<dbReference type="Gene3D" id="3.30.70.270">
    <property type="match status" value="1"/>
</dbReference>
<keyword evidence="8" id="KW-1185">Reference proteome</keyword>
<dbReference type="OrthoDB" id="9812260at2"/>
<dbReference type="NCBIfam" id="TIGR00229">
    <property type="entry name" value="sensory_box"/>
    <property type="match status" value="3"/>
</dbReference>
<evidence type="ECO:0000313" key="8">
    <source>
        <dbReference type="Proteomes" id="UP000260351"/>
    </source>
</evidence>
<comment type="cofactor">
    <cofactor evidence="1">
        <name>Mg(2+)</name>
        <dbReference type="ChEBI" id="CHEBI:18420"/>
    </cofactor>
</comment>
<dbReference type="InterPro" id="IPR000160">
    <property type="entry name" value="GGDEF_dom"/>
</dbReference>
<evidence type="ECO:0000256" key="3">
    <source>
        <dbReference type="SAM" id="SignalP"/>
    </source>
</evidence>
<dbReference type="PROSITE" id="PS50887">
    <property type="entry name" value="GGDEF"/>
    <property type="match status" value="1"/>
</dbReference>
<dbReference type="InterPro" id="IPR052163">
    <property type="entry name" value="DGC-Regulatory_Protein"/>
</dbReference>
<dbReference type="PROSITE" id="PS50113">
    <property type="entry name" value="PAC"/>
    <property type="match status" value="2"/>
</dbReference>
<dbReference type="GO" id="GO:0003824">
    <property type="term" value="F:catalytic activity"/>
    <property type="evidence" value="ECO:0007669"/>
    <property type="project" value="UniProtKB-ARBA"/>
</dbReference>
<evidence type="ECO:0000256" key="2">
    <source>
        <dbReference type="SAM" id="Phobius"/>
    </source>
</evidence>
<dbReference type="InterPro" id="IPR000014">
    <property type="entry name" value="PAS"/>
</dbReference>
<dbReference type="PANTHER" id="PTHR46663">
    <property type="entry name" value="DIGUANYLATE CYCLASE DGCT-RELATED"/>
    <property type="match status" value="1"/>
</dbReference>
<feature type="signal peptide" evidence="3">
    <location>
        <begin position="1"/>
        <end position="21"/>
    </location>
</feature>
<dbReference type="InterPro" id="IPR001610">
    <property type="entry name" value="PAC"/>
</dbReference>
<evidence type="ECO:0000256" key="1">
    <source>
        <dbReference type="ARBA" id="ARBA00001946"/>
    </source>
</evidence>
<dbReference type="SMART" id="SM00091">
    <property type="entry name" value="PAS"/>
    <property type="match status" value="3"/>
</dbReference>
<accession>A0A3E1KBS8</accession>
<keyword evidence="3" id="KW-0732">Signal</keyword>
<organism evidence="7 8">
    <name type="scientific">Wenzhouxiangella sediminis</name>
    <dbReference type="NCBI Taxonomy" id="1792836"/>
    <lineage>
        <taxon>Bacteria</taxon>
        <taxon>Pseudomonadati</taxon>
        <taxon>Pseudomonadota</taxon>
        <taxon>Gammaproteobacteria</taxon>
        <taxon>Chromatiales</taxon>
        <taxon>Wenzhouxiangellaceae</taxon>
        <taxon>Wenzhouxiangella</taxon>
    </lineage>
</organism>
<dbReference type="Pfam" id="PF08447">
    <property type="entry name" value="PAS_3"/>
    <property type="match status" value="2"/>
</dbReference>
<keyword evidence="2" id="KW-1133">Transmembrane helix</keyword>
<dbReference type="PANTHER" id="PTHR46663:SF3">
    <property type="entry name" value="SLL0267 PROTEIN"/>
    <property type="match status" value="1"/>
</dbReference>
<dbReference type="EMBL" id="QUZK01000013">
    <property type="protein sequence ID" value="RFF32129.1"/>
    <property type="molecule type" value="Genomic_DNA"/>
</dbReference>
<dbReference type="AlphaFoldDB" id="A0A3E1KBS8"/>
<dbReference type="InterPro" id="IPR029787">
    <property type="entry name" value="Nucleotide_cyclase"/>
</dbReference>
<keyword evidence="2" id="KW-0812">Transmembrane</keyword>
<dbReference type="Pfam" id="PF00990">
    <property type="entry name" value="GGDEF"/>
    <property type="match status" value="1"/>
</dbReference>
<dbReference type="CDD" id="cd01949">
    <property type="entry name" value="GGDEF"/>
    <property type="match status" value="1"/>
</dbReference>
<dbReference type="SMART" id="SM00267">
    <property type="entry name" value="GGDEF"/>
    <property type="match status" value="1"/>
</dbReference>
<dbReference type="InterPro" id="IPR043128">
    <property type="entry name" value="Rev_trsase/Diguanyl_cyclase"/>
</dbReference>
<dbReference type="RefSeq" id="WP_116649539.1">
    <property type="nucleotide sequence ID" value="NZ_QUZK01000013.1"/>
</dbReference>
<dbReference type="Gene3D" id="3.30.450.20">
    <property type="entry name" value="PAS domain"/>
    <property type="match status" value="3"/>
</dbReference>
<protein>
    <submittedName>
        <fullName evidence="7">Sensor domain-containing diguanylate cyclase</fullName>
    </submittedName>
</protein>
<dbReference type="SUPFAM" id="SSF55073">
    <property type="entry name" value="Nucleotide cyclase"/>
    <property type="match status" value="1"/>
</dbReference>
<comment type="caution">
    <text evidence="7">The sequence shown here is derived from an EMBL/GenBank/DDBJ whole genome shotgun (WGS) entry which is preliminary data.</text>
</comment>
<evidence type="ECO:0000313" key="7">
    <source>
        <dbReference type="EMBL" id="RFF32129.1"/>
    </source>
</evidence>
<dbReference type="InterPro" id="IPR000700">
    <property type="entry name" value="PAS-assoc_C"/>
</dbReference>
<feature type="domain" description="GGDEF" evidence="6">
    <location>
        <begin position="486"/>
        <end position="616"/>
    </location>
</feature>
<dbReference type="Proteomes" id="UP000260351">
    <property type="component" value="Unassembled WGS sequence"/>
</dbReference>
<feature type="transmembrane region" description="Helical" evidence="2">
    <location>
        <begin position="37"/>
        <end position="61"/>
    </location>
</feature>
<name>A0A3E1KBS8_9GAMM</name>
<sequence length="621" mass="69808">MRFALVILALLGGVLAPAADAADATSDLAWTDAWQRVPVLVATPGLLMILLVALSGALLVVNRSKRRYHRRSKRLSHILRGSRAGTWAWNVQTGETRYDERWAEIAGYRLGELEPVSIDTWKKLAHPDDLVECNKRLQQHFSGKSDHYEMEMRLRHKAGHWVWVHDSGRVMSRTRDGRPEWMFGMHLDVTSRRSAQEERDDWLERFNELSSNVPGVIYQFRLRPDGSSHFPFASNGLREIFGCSPEEVVADSGPAFAAIHPDDLDEVSRSIERSAEALTTWHMVYRVRHPELGLRWVEGNATPSSQPDGSITWHGHIRDITELHQALERVRTAASVFETSQEGIIISNIDCSIRDVNGAFERLTGYVGQAIRGKKPDRLLPEKDRERLTARIRSGLEADDHWNGEVFIRGRNGETFPAELSISAVHDDKGRLSHYVTLMTDITLRKAQEHRLGKIANHDPLTGVGNRRMADERLRHAVAQAQRSGATFAVCMMDLDEFKPVNDHYGHNAGDHVLKTVAQRLQELVRAEDTVCRLGGDEFLIILREPQGESVFERILESVRIPIRVESGIVRVSSSLGIALCEAGCDTDAEGILRRADRAVYAAKSAGRNRYRFDSGRGDGG</sequence>
<feature type="domain" description="PAC" evidence="5">
    <location>
        <begin position="402"/>
        <end position="454"/>
    </location>
</feature>
<feature type="domain" description="PAC" evidence="5">
    <location>
        <begin position="148"/>
        <end position="201"/>
    </location>
</feature>
<evidence type="ECO:0000259" key="4">
    <source>
        <dbReference type="PROSITE" id="PS50112"/>
    </source>
</evidence>
<dbReference type="InterPro" id="IPR013655">
    <property type="entry name" value="PAS_fold_3"/>
</dbReference>